<evidence type="ECO:0000256" key="7">
    <source>
        <dbReference type="ARBA" id="ARBA00023134"/>
    </source>
</evidence>
<dbReference type="GO" id="GO:0005737">
    <property type="term" value="C:cytoplasm"/>
    <property type="evidence" value="ECO:0007669"/>
    <property type="project" value="UniProtKB-SubCell"/>
</dbReference>
<dbReference type="EMBL" id="JALJOU010000004">
    <property type="protein sequence ID" value="KAK9844180.1"/>
    <property type="molecule type" value="Genomic_DNA"/>
</dbReference>
<keyword evidence="6" id="KW-0547">Nucleotide-binding</keyword>
<feature type="compositionally biased region" description="Low complexity" evidence="8">
    <location>
        <begin position="10"/>
        <end position="21"/>
    </location>
</feature>
<evidence type="ECO:0000259" key="9">
    <source>
        <dbReference type="PROSITE" id="PS51722"/>
    </source>
</evidence>
<gene>
    <name evidence="10" type="ORF">WJX81_007181</name>
</gene>
<dbReference type="Pfam" id="PF03144">
    <property type="entry name" value="GTP_EFTU_D2"/>
    <property type="match status" value="1"/>
</dbReference>
<evidence type="ECO:0000256" key="8">
    <source>
        <dbReference type="SAM" id="MobiDB-lite"/>
    </source>
</evidence>
<dbReference type="InterPro" id="IPR009000">
    <property type="entry name" value="Transl_B-barrel_sf"/>
</dbReference>
<feature type="compositionally biased region" description="Low complexity" evidence="8">
    <location>
        <begin position="125"/>
        <end position="159"/>
    </location>
</feature>
<evidence type="ECO:0000256" key="5">
    <source>
        <dbReference type="ARBA" id="ARBA00022490"/>
    </source>
</evidence>
<dbReference type="Gene3D" id="3.40.50.300">
    <property type="entry name" value="P-loop containing nucleotide triphosphate hydrolases"/>
    <property type="match status" value="1"/>
</dbReference>
<evidence type="ECO:0000313" key="11">
    <source>
        <dbReference type="Proteomes" id="UP001445335"/>
    </source>
</evidence>
<evidence type="ECO:0000256" key="4">
    <source>
        <dbReference type="ARBA" id="ARBA00022481"/>
    </source>
</evidence>
<comment type="caution">
    <text evidence="10">The sequence shown here is derived from an EMBL/GenBank/DDBJ whole genome shotgun (WGS) entry which is preliminary data.</text>
</comment>
<dbReference type="SUPFAM" id="SSF50447">
    <property type="entry name" value="Translation proteins"/>
    <property type="match status" value="1"/>
</dbReference>
<feature type="compositionally biased region" description="Low complexity" evidence="8">
    <location>
        <begin position="53"/>
        <end position="65"/>
    </location>
</feature>
<feature type="domain" description="Tr-type G" evidence="9">
    <location>
        <begin position="191"/>
        <end position="425"/>
    </location>
</feature>
<dbReference type="InterPro" id="IPR000795">
    <property type="entry name" value="T_Tr_GTP-bd_dom"/>
</dbReference>
<name>A0AAW1SDH9_9CHLO</name>
<organism evidence="10 11">
    <name type="scientific">Elliptochloris bilobata</name>
    <dbReference type="NCBI Taxonomy" id="381761"/>
    <lineage>
        <taxon>Eukaryota</taxon>
        <taxon>Viridiplantae</taxon>
        <taxon>Chlorophyta</taxon>
        <taxon>core chlorophytes</taxon>
        <taxon>Trebouxiophyceae</taxon>
        <taxon>Trebouxiophyceae incertae sedis</taxon>
        <taxon>Elliptochloris clade</taxon>
        <taxon>Elliptochloris</taxon>
    </lineage>
</organism>
<reference evidence="10 11" key="1">
    <citation type="journal article" date="2024" name="Nat. Commun.">
        <title>Phylogenomics reveals the evolutionary origins of lichenization in chlorophyte algae.</title>
        <authorList>
            <person name="Puginier C."/>
            <person name="Libourel C."/>
            <person name="Otte J."/>
            <person name="Skaloud P."/>
            <person name="Haon M."/>
            <person name="Grisel S."/>
            <person name="Petersen M."/>
            <person name="Berrin J.G."/>
            <person name="Delaux P.M."/>
            <person name="Dal Grande F."/>
            <person name="Keller J."/>
        </authorList>
    </citation>
    <scope>NUCLEOTIDE SEQUENCE [LARGE SCALE GENOMIC DNA]</scope>
    <source>
        <strain evidence="10 11">SAG 245.80</strain>
    </source>
</reference>
<dbReference type="Pfam" id="PF22594">
    <property type="entry name" value="GTP-eEF1A_C"/>
    <property type="match status" value="1"/>
</dbReference>
<dbReference type="PROSITE" id="PS00301">
    <property type="entry name" value="G_TR_1"/>
    <property type="match status" value="1"/>
</dbReference>
<evidence type="ECO:0000256" key="1">
    <source>
        <dbReference type="ARBA" id="ARBA00003982"/>
    </source>
</evidence>
<dbReference type="InterPro" id="IPR054696">
    <property type="entry name" value="GTP-eEF1A_C"/>
</dbReference>
<dbReference type="GO" id="GO:0005525">
    <property type="term" value="F:GTP binding"/>
    <property type="evidence" value="ECO:0007669"/>
    <property type="project" value="UniProtKB-KW"/>
</dbReference>
<dbReference type="CDD" id="cd01883">
    <property type="entry name" value="EF1_alpha"/>
    <property type="match status" value="1"/>
</dbReference>
<dbReference type="CDD" id="cd03704">
    <property type="entry name" value="eRF3_C_III"/>
    <property type="match status" value="1"/>
</dbReference>
<dbReference type="SUPFAM" id="SSF52540">
    <property type="entry name" value="P-loop containing nucleoside triphosphate hydrolases"/>
    <property type="match status" value="1"/>
</dbReference>
<feature type="region of interest" description="Disordered" evidence="8">
    <location>
        <begin position="125"/>
        <end position="172"/>
    </location>
</feature>
<dbReference type="Proteomes" id="UP001445335">
    <property type="component" value="Unassembled WGS sequence"/>
</dbReference>
<proteinExistence type="inferred from homology"/>
<sequence length="629" mass="67845">MDDWEDRADGQAGASSSQQQRPGMLRLNPSAPTFSFNPGASTFAPSWAPPPTNSGAAPAAAAPEPSYGQPAEPARPAAFVLSDEERRSLQAAAASSSNTEVEKATAAMADVHMADAAPARVKPLAEAASAPAQSAPAAAKGPPTAAAAPPASSGAAPAPMDEDEEDDEADHAAREAELRRINEELSKADDREHLNIVFIGHVDAGKSTTGGQILYLTGGVDERTIQKYEKEAKDKNRESWYMAYIMDTNEEERAKGKTVEVGRAHFATDKKRYTILDAPGHKNYVPNMIAGAAQADVGVLVIAARKGEFETGFERGGQTREHAQLARTLGVAKLIVAVNKMDDPSIIQEGGKWSQERYNEIVAGLTPFLKSCGYNPKKDIIFLPMSGLLGHNLSDPVPKNICCWWKGGTLFSELDGIQPLERDPLAPFRMSVIDKYKDMGTIVMGKSEAGIVRKGDRLYVMPNKVPVTVSAVYRDDVEVAAARGGENLRLRLAGVDEDEVAGGFVLCSRSKPVPCVTYFDTQLQILDLLEHKAIFTAGYKAVLHIHSLVEECEITKLLVQIDPKTRERNKAKFVKSGAVVIARIAVEKPICVEQFDVVPQLGRFTLRDEGRTIAIGKVIKLPKTLKAGD</sequence>
<dbReference type="Gene3D" id="2.40.30.10">
    <property type="entry name" value="Translation factors"/>
    <property type="match status" value="2"/>
</dbReference>
<dbReference type="SUPFAM" id="SSF50465">
    <property type="entry name" value="EF-Tu/eEF-1alpha/eIF2-gamma C-terminal domain"/>
    <property type="match status" value="1"/>
</dbReference>
<comment type="function">
    <text evidence="1">This protein promotes the GTP-dependent binding of aminoacyl-tRNA to the A-site of ribosomes during protein biosynthesis.</text>
</comment>
<dbReference type="InterPro" id="IPR050100">
    <property type="entry name" value="TRAFAC_GTPase_members"/>
</dbReference>
<feature type="compositionally biased region" description="Polar residues" evidence="8">
    <location>
        <begin position="30"/>
        <end position="44"/>
    </location>
</feature>
<dbReference type="InterPro" id="IPR027417">
    <property type="entry name" value="P-loop_NTPase"/>
</dbReference>
<feature type="compositionally biased region" description="Acidic residues" evidence="8">
    <location>
        <begin position="160"/>
        <end position="169"/>
    </location>
</feature>
<dbReference type="Pfam" id="PF00009">
    <property type="entry name" value="GTP_EFTU"/>
    <property type="match status" value="1"/>
</dbReference>
<dbReference type="CDD" id="cd04089">
    <property type="entry name" value="eRF3_II"/>
    <property type="match status" value="1"/>
</dbReference>
<dbReference type="PROSITE" id="PS51722">
    <property type="entry name" value="G_TR_2"/>
    <property type="match status" value="1"/>
</dbReference>
<dbReference type="GO" id="GO:0003924">
    <property type="term" value="F:GTPase activity"/>
    <property type="evidence" value="ECO:0007669"/>
    <property type="project" value="InterPro"/>
</dbReference>
<keyword evidence="7" id="KW-0342">GTP-binding</keyword>
<dbReference type="FunFam" id="3.40.50.300:FF:001202">
    <property type="entry name" value="Translation elongation factor EF-1 subunit alpha"/>
    <property type="match status" value="1"/>
</dbReference>
<accession>A0AAW1SDH9</accession>
<dbReference type="InterPro" id="IPR009001">
    <property type="entry name" value="Transl_elong_EF1A/Init_IF2_C"/>
</dbReference>
<dbReference type="InterPro" id="IPR004161">
    <property type="entry name" value="EFTu-like_2"/>
</dbReference>
<dbReference type="PRINTS" id="PR00315">
    <property type="entry name" value="ELONGATNFCT"/>
</dbReference>
<keyword evidence="11" id="KW-1185">Reference proteome</keyword>
<keyword evidence="4" id="KW-0488">Methylation</keyword>
<dbReference type="PANTHER" id="PTHR23115">
    <property type="entry name" value="TRANSLATION FACTOR"/>
    <property type="match status" value="1"/>
</dbReference>
<dbReference type="FunFam" id="2.40.30.10:FF:000020">
    <property type="entry name" value="Translation elongation factor EF-1"/>
    <property type="match status" value="1"/>
</dbReference>
<dbReference type="InterPro" id="IPR031157">
    <property type="entry name" value="G_TR_CS"/>
</dbReference>
<keyword evidence="5" id="KW-0963">Cytoplasm</keyword>
<evidence type="ECO:0000256" key="6">
    <source>
        <dbReference type="ARBA" id="ARBA00022741"/>
    </source>
</evidence>
<protein>
    <recommendedName>
        <fullName evidence="9">Tr-type G domain-containing protein</fullName>
    </recommendedName>
</protein>
<evidence type="ECO:0000313" key="10">
    <source>
        <dbReference type="EMBL" id="KAK9844180.1"/>
    </source>
</evidence>
<evidence type="ECO:0000256" key="3">
    <source>
        <dbReference type="ARBA" id="ARBA00007249"/>
    </source>
</evidence>
<feature type="region of interest" description="Disordered" evidence="8">
    <location>
        <begin position="1"/>
        <end position="106"/>
    </location>
</feature>
<comment type="similarity">
    <text evidence="3">Belongs to the TRAFAC class translation factor GTPase superfamily. Classic translation factor GTPase family. EF-Tu/EF-1A subfamily.</text>
</comment>
<evidence type="ECO:0000256" key="2">
    <source>
        <dbReference type="ARBA" id="ARBA00004496"/>
    </source>
</evidence>
<dbReference type="AlphaFoldDB" id="A0AAW1SDH9"/>
<comment type="subcellular location">
    <subcellularLocation>
        <location evidence="2">Cytoplasm</location>
    </subcellularLocation>
</comment>